<protein>
    <submittedName>
        <fullName evidence="1">Uncharacterized protein</fullName>
    </submittedName>
</protein>
<evidence type="ECO:0000313" key="1">
    <source>
        <dbReference type="EMBL" id="GGM60396.1"/>
    </source>
</evidence>
<dbReference type="AlphaFoldDB" id="A0A8H9L803"/>
<sequence>MQTHLFARADSVEGFREGVPEFAVDHQLPGFSSARDLPAEAFDDVIFEDGGLPVRGGAVDAIALNDEGDQWFERISEYGGSAHSPE</sequence>
<dbReference type="Proteomes" id="UP000600547">
    <property type="component" value="Unassembled WGS sequence"/>
</dbReference>
<evidence type="ECO:0000313" key="2">
    <source>
        <dbReference type="Proteomes" id="UP000600547"/>
    </source>
</evidence>
<keyword evidence="2" id="KW-1185">Reference proteome</keyword>
<dbReference type="EMBL" id="BMQG01000037">
    <property type="protein sequence ID" value="GGM60396.1"/>
    <property type="molecule type" value="Genomic_DNA"/>
</dbReference>
<organism evidence="1 2">
    <name type="scientific">Deinococcus arenae</name>
    <dbReference type="NCBI Taxonomy" id="1452751"/>
    <lineage>
        <taxon>Bacteria</taxon>
        <taxon>Thermotogati</taxon>
        <taxon>Deinococcota</taxon>
        <taxon>Deinococci</taxon>
        <taxon>Deinococcales</taxon>
        <taxon>Deinococcaceae</taxon>
        <taxon>Deinococcus</taxon>
    </lineage>
</organism>
<reference evidence="2" key="1">
    <citation type="journal article" date="2019" name="Int. J. Syst. Evol. Microbiol.">
        <title>The Global Catalogue of Microorganisms (GCM) 10K type strain sequencing project: providing services to taxonomists for standard genome sequencing and annotation.</title>
        <authorList>
            <consortium name="The Broad Institute Genomics Platform"/>
            <consortium name="The Broad Institute Genome Sequencing Center for Infectious Disease"/>
            <person name="Wu L."/>
            <person name="Ma J."/>
        </authorList>
    </citation>
    <scope>NUCLEOTIDE SEQUENCE [LARGE SCALE GENOMIC DNA]</scope>
    <source>
        <strain evidence="2">JCM 31047</strain>
    </source>
</reference>
<proteinExistence type="predicted"/>
<comment type="caution">
    <text evidence="1">The sequence shown here is derived from an EMBL/GenBank/DDBJ whole genome shotgun (WGS) entry which is preliminary data.</text>
</comment>
<accession>A0A8H9L803</accession>
<gene>
    <name evidence="1" type="ORF">GCM10008956_40100</name>
</gene>
<name>A0A8H9L803_9DEIO</name>